<dbReference type="Proteomes" id="UP001218218">
    <property type="component" value="Unassembled WGS sequence"/>
</dbReference>
<dbReference type="AlphaFoldDB" id="A0AAD7AJR2"/>
<evidence type="ECO:0000313" key="1">
    <source>
        <dbReference type="EMBL" id="KAJ7360874.1"/>
    </source>
</evidence>
<proteinExistence type="predicted"/>
<gene>
    <name evidence="1" type="ORF">DFH08DRAFT_842453</name>
</gene>
<comment type="caution">
    <text evidence="1">The sequence shown here is derived from an EMBL/GenBank/DDBJ whole genome shotgun (WGS) entry which is preliminary data.</text>
</comment>
<protein>
    <submittedName>
        <fullName evidence="1">Uncharacterized protein</fullName>
    </submittedName>
</protein>
<name>A0AAD7AJR2_9AGAR</name>
<accession>A0AAD7AJR2</accession>
<organism evidence="1 2">
    <name type="scientific">Mycena albidolilacea</name>
    <dbReference type="NCBI Taxonomy" id="1033008"/>
    <lineage>
        <taxon>Eukaryota</taxon>
        <taxon>Fungi</taxon>
        <taxon>Dikarya</taxon>
        <taxon>Basidiomycota</taxon>
        <taxon>Agaricomycotina</taxon>
        <taxon>Agaricomycetes</taxon>
        <taxon>Agaricomycetidae</taxon>
        <taxon>Agaricales</taxon>
        <taxon>Marasmiineae</taxon>
        <taxon>Mycenaceae</taxon>
        <taxon>Mycena</taxon>
    </lineage>
</organism>
<reference evidence="1" key="1">
    <citation type="submission" date="2023-03" db="EMBL/GenBank/DDBJ databases">
        <title>Massive genome expansion in bonnet fungi (Mycena s.s.) driven by repeated elements and novel gene families across ecological guilds.</title>
        <authorList>
            <consortium name="Lawrence Berkeley National Laboratory"/>
            <person name="Harder C.B."/>
            <person name="Miyauchi S."/>
            <person name="Viragh M."/>
            <person name="Kuo A."/>
            <person name="Thoen E."/>
            <person name="Andreopoulos B."/>
            <person name="Lu D."/>
            <person name="Skrede I."/>
            <person name="Drula E."/>
            <person name="Henrissat B."/>
            <person name="Morin E."/>
            <person name="Kohler A."/>
            <person name="Barry K."/>
            <person name="LaButti K."/>
            <person name="Morin E."/>
            <person name="Salamov A."/>
            <person name="Lipzen A."/>
            <person name="Mereny Z."/>
            <person name="Hegedus B."/>
            <person name="Baldrian P."/>
            <person name="Stursova M."/>
            <person name="Weitz H."/>
            <person name="Taylor A."/>
            <person name="Grigoriev I.V."/>
            <person name="Nagy L.G."/>
            <person name="Martin F."/>
            <person name="Kauserud H."/>
        </authorList>
    </citation>
    <scope>NUCLEOTIDE SEQUENCE</scope>
    <source>
        <strain evidence="1">CBHHK002</strain>
    </source>
</reference>
<keyword evidence="2" id="KW-1185">Reference proteome</keyword>
<dbReference type="EMBL" id="JARIHO010000005">
    <property type="protein sequence ID" value="KAJ7360874.1"/>
    <property type="molecule type" value="Genomic_DNA"/>
</dbReference>
<evidence type="ECO:0000313" key="2">
    <source>
        <dbReference type="Proteomes" id="UP001218218"/>
    </source>
</evidence>
<sequence>MKPLSARPTELHSVCNSSRRPCKCSGTSGARVFLSHLRFHCPPSRALASRTGEAVCMFRRRGRRRRRSRRDTVPSPAWLALSSLGGGAELSAHEWEGVQLYDIFRPSTDPTHSIPSHPVVKGHDATSGHCCWIVQAVVRILLRVIEAERLFRVADAYAEW</sequence>